<accession>A0A9W6CNC5</accession>
<feature type="region of interest" description="Disordered" evidence="1">
    <location>
        <begin position="47"/>
        <end position="75"/>
    </location>
</feature>
<dbReference type="AlphaFoldDB" id="A0A9W6CNC5"/>
<comment type="caution">
    <text evidence="2">The sequence shown here is derived from an EMBL/GenBank/DDBJ whole genome shotgun (WGS) entry which is preliminary data.</text>
</comment>
<evidence type="ECO:0000313" key="3">
    <source>
        <dbReference type="Proteomes" id="UP001144397"/>
    </source>
</evidence>
<organism evidence="2 3">
    <name type="scientific">Xanthobacter flavus</name>
    <dbReference type="NCBI Taxonomy" id="281"/>
    <lineage>
        <taxon>Bacteria</taxon>
        <taxon>Pseudomonadati</taxon>
        <taxon>Pseudomonadota</taxon>
        <taxon>Alphaproteobacteria</taxon>
        <taxon>Hyphomicrobiales</taxon>
        <taxon>Xanthobacteraceae</taxon>
        <taxon>Xanthobacter</taxon>
    </lineage>
</organism>
<dbReference type="EMBL" id="BSDO01000002">
    <property type="protein sequence ID" value="GLI22419.1"/>
    <property type="molecule type" value="Genomic_DNA"/>
</dbReference>
<evidence type="ECO:0000313" key="2">
    <source>
        <dbReference type="EMBL" id="GLI22419.1"/>
    </source>
</evidence>
<gene>
    <name evidence="2" type="ORF">XFLAVUS301_20930</name>
</gene>
<name>A0A9W6CNC5_XANFL</name>
<reference evidence="2" key="1">
    <citation type="submission" date="2022-12" db="EMBL/GenBank/DDBJ databases">
        <title>Reference genome sequencing for broad-spectrum identification of bacterial and archaeal isolates by mass spectrometry.</title>
        <authorList>
            <person name="Sekiguchi Y."/>
            <person name="Tourlousse D.M."/>
        </authorList>
    </citation>
    <scope>NUCLEOTIDE SEQUENCE</scope>
    <source>
        <strain evidence="2">301</strain>
    </source>
</reference>
<proteinExistence type="predicted"/>
<dbReference type="Proteomes" id="UP001144397">
    <property type="component" value="Unassembled WGS sequence"/>
</dbReference>
<evidence type="ECO:0000256" key="1">
    <source>
        <dbReference type="SAM" id="MobiDB-lite"/>
    </source>
</evidence>
<sequence length="75" mass="8321">MRERGIEWASVASSPCRYLMEATDVSPMAMGQNRPAPSPLAGECWGEGCGAPRRREWRNQPPHPSPLSREGRGEE</sequence>
<protein>
    <submittedName>
        <fullName evidence="2">Uncharacterized protein</fullName>
    </submittedName>
</protein>